<keyword evidence="4 8" id="KW-0028">Amino-acid biosynthesis</keyword>
<gene>
    <name evidence="10" type="ORF">BZL29_2712</name>
</gene>
<dbReference type="Gene3D" id="3.20.20.10">
    <property type="entry name" value="Alanine racemase"/>
    <property type="match status" value="1"/>
</dbReference>
<dbReference type="PROSITE" id="PS00878">
    <property type="entry name" value="ODR_DC_2_1"/>
    <property type="match status" value="1"/>
</dbReference>
<dbReference type="NCBIfam" id="TIGR01048">
    <property type="entry name" value="lysA"/>
    <property type="match status" value="1"/>
</dbReference>
<dbReference type="InterPro" id="IPR022644">
    <property type="entry name" value="De-COase2_N"/>
</dbReference>
<protein>
    <recommendedName>
        <fullName evidence="6 8">Diaminopimelate decarboxylase</fullName>
        <ecNumber evidence="6 8">4.1.1.20</ecNumber>
    </recommendedName>
</protein>
<keyword evidence="3 7" id="KW-0663">Pyridoxal phosphate</keyword>
<feature type="modified residue" description="N6-(pyridoxal phosphate)lysine" evidence="7">
    <location>
        <position position="82"/>
    </location>
</feature>
<evidence type="ECO:0000256" key="6">
    <source>
        <dbReference type="NCBIfam" id="TIGR01048"/>
    </source>
</evidence>
<evidence type="ECO:0000256" key="2">
    <source>
        <dbReference type="ARBA" id="ARBA00022793"/>
    </source>
</evidence>
<dbReference type="Pfam" id="PF02784">
    <property type="entry name" value="Orn_Arg_deC_N"/>
    <property type="match status" value="1"/>
</dbReference>
<dbReference type="PRINTS" id="PR01179">
    <property type="entry name" value="ODADCRBXLASE"/>
</dbReference>
<dbReference type="EC" id="4.1.1.20" evidence="6 8"/>
<proteinExistence type="predicted"/>
<accession>A0A1V3XNT7</accession>
<evidence type="ECO:0000259" key="9">
    <source>
        <dbReference type="Pfam" id="PF02784"/>
    </source>
</evidence>
<comment type="catalytic activity">
    <reaction evidence="8">
        <text>meso-2,6-diaminopimelate + H(+) = L-lysine + CO2</text>
        <dbReference type="Rhea" id="RHEA:15101"/>
        <dbReference type="ChEBI" id="CHEBI:15378"/>
        <dbReference type="ChEBI" id="CHEBI:16526"/>
        <dbReference type="ChEBI" id="CHEBI:32551"/>
        <dbReference type="ChEBI" id="CHEBI:57791"/>
        <dbReference type="EC" id="4.1.1.20"/>
    </reaction>
</comment>
<dbReference type="STRING" id="1768.B1T50_08565"/>
<dbReference type="InterPro" id="IPR000183">
    <property type="entry name" value="Orn/DAP/Arg_de-COase"/>
</dbReference>
<evidence type="ECO:0000256" key="3">
    <source>
        <dbReference type="ARBA" id="ARBA00022898"/>
    </source>
</evidence>
<dbReference type="GeneID" id="29700817"/>
<name>A0A1V3XNT7_MYCKA</name>
<dbReference type="InterPro" id="IPR029066">
    <property type="entry name" value="PLP-binding_barrel"/>
</dbReference>
<keyword evidence="5 8" id="KW-0456">Lyase</keyword>
<dbReference type="InterPro" id="IPR009006">
    <property type="entry name" value="Ala_racemase/Decarboxylase_C"/>
</dbReference>
<dbReference type="RefSeq" id="WP_023367086.1">
    <property type="nucleotide sequence ID" value="NZ_BLYZ01000002.1"/>
</dbReference>
<dbReference type="PANTHER" id="PTHR43727">
    <property type="entry name" value="DIAMINOPIMELATE DECARBOXYLASE"/>
    <property type="match status" value="1"/>
</dbReference>
<comment type="cofactor">
    <cofactor evidence="1 7 8">
        <name>pyridoxal 5'-phosphate</name>
        <dbReference type="ChEBI" id="CHEBI:597326"/>
    </cofactor>
</comment>
<dbReference type="GO" id="GO:0008836">
    <property type="term" value="F:diaminopimelate decarboxylase activity"/>
    <property type="evidence" value="ECO:0007669"/>
    <property type="project" value="UniProtKB-UniRule"/>
</dbReference>
<dbReference type="CDD" id="cd06828">
    <property type="entry name" value="PLPDE_III_DapDC"/>
    <property type="match status" value="1"/>
</dbReference>
<reference evidence="10 11" key="1">
    <citation type="submission" date="2017-02" db="EMBL/GenBank/DDBJ databases">
        <title>Complete genome sequences of Mycobacterium kansasii strains isolated from rhesus macaques.</title>
        <authorList>
            <person name="Panda A."/>
            <person name="Nagaraj S."/>
            <person name="Zhao X."/>
            <person name="Tettelin H."/>
            <person name="Detolla L.J."/>
        </authorList>
    </citation>
    <scope>NUCLEOTIDE SEQUENCE [LARGE SCALE GENOMIC DNA]</scope>
    <source>
        <strain evidence="10 11">11-3469</strain>
    </source>
</reference>
<dbReference type="Proteomes" id="UP000188532">
    <property type="component" value="Unassembled WGS sequence"/>
</dbReference>
<evidence type="ECO:0000256" key="1">
    <source>
        <dbReference type="ARBA" id="ARBA00001933"/>
    </source>
</evidence>
<feature type="active site" description="Proton donor" evidence="7">
    <location>
        <position position="374"/>
    </location>
</feature>
<sequence>MTLLDLLPSIGHAAPRRFDPAIWPTTASSDEDGRLCTGGVPLADIADEFGTPAYVIDETDFRHRARRYRAVLRDVEVVYAGKSLLTTAVARWAREEGLGIGVCSPGELAVALAGGVDPSRMVMHGNATSPDELRDAVAVGVGRLVLDSSLGIAYLAGLARWRQRVLIRVTPDVDVHGHRAVTTGISDPTCGFTLTGGHAADAVRAVLAHPILDLIGLHCQLGPQVSDPARYGEAIRRLIAAMADIRAHHGVILTELNIGGGHAVPYLRGDPELDLAELAGVIEDALDEACAAEHFPRPAVVVEPGRAISARAGVTLYRVCSVKTRPNGHTVVAVDGGRSDNPRVALDGAQYTVALANRHGLGVKRSVTVAGRHCGAGDEIARNVELPSDIHAGDLLAVACTGSYHHSMASNYTMVGRPPLVAVNGGRARELVRRETIADLLSRDCG</sequence>
<dbReference type="EMBL" id="MVBN01000002">
    <property type="protein sequence ID" value="OOK80883.1"/>
    <property type="molecule type" value="Genomic_DNA"/>
</dbReference>
<evidence type="ECO:0000256" key="8">
    <source>
        <dbReference type="RuleBase" id="RU003738"/>
    </source>
</evidence>
<evidence type="ECO:0000256" key="5">
    <source>
        <dbReference type="ARBA" id="ARBA00023239"/>
    </source>
</evidence>
<dbReference type="InterPro" id="IPR002986">
    <property type="entry name" value="DAP_deCOOHase_LysA"/>
</dbReference>
<dbReference type="PRINTS" id="PR01181">
    <property type="entry name" value="DAPDCRBXLASE"/>
</dbReference>
<organism evidence="10 11">
    <name type="scientific">Mycobacterium kansasii</name>
    <dbReference type="NCBI Taxonomy" id="1768"/>
    <lineage>
        <taxon>Bacteria</taxon>
        <taxon>Bacillati</taxon>
        <taxon>Actinomycetota</taxon>
        <taxon>Actinomycetes</taxon>
        <taxon>Mycobacteriales</taxon>
        <taxon>Mycobacteriaceae</taxon>
        <taxon>Mycobacterium</taxon>
    </lineage>
</organism>
<keyword evidence="2 8" id="KW-0210">Decarboxylase</keyword>
<evidence type="ECO:0000313" key="11">
    <source>
        <dbReference type="Proteomes" id="UP000188532"/>
    </source>
</evidence>
<keyword evidence="4 8" id="KW-0457">Lysine biosynthesis</keyword>
<comment type="caution">
    <text evidence="10">The sequence shown here is derived from an EMBL/GenBank/DDBJ whole genome shotgun (WGS) entry which is preliminary data.</text>
</comment>
<evidence type="ECO:0000313" key="10">
    <source>
        <dbReference type="EMBL" id="OOK80883.1"/>
    </source>
</evidence>
<dbReference type="FunFam" id="3.20.20.10:FF:000003">
    <property type="entry name" value="Diaminopimelate decarboxylase"/>
    <property type="match status" value="1"/>
</dbReference>
<dbReference type="PANTHER" id="PTHR43727:SF2">
    <property type="entry name" value="GROUP IV DECARBOXYLASE"/>
    <property type="match status" value="1"/>
</dbReference>
<dbReference type="SUPFAM" id="SSF50621">
    <property type="entry name" value="Alanine racemase C-terminal domain-like"/>
    <property type="match status" value="1"/>
</dbReference>
<dbReference type="UniPathway" id="UPA00034">
    <property type="reaction ID" value="UER00027"/>
</dbReference>
<dbReference type="AlphaFoldDB" id="A0A1V3XNT7"/>
<evidence type="ECO:0000256" key="7">
    <source>
        <dbReference type="PIRSR" id="PIRSR600183-50"/>
    </source>
</evidence>
<dbReference type="GO" id="GO:0009089">
    <property type="term" value="P:lysine biosynthetic process via diaminopimelate"/>
    <property type="evidence" value="ECO:0007669"/>
    <property type="project" value="UniProtKB-UniRule"/>
</dbReference>
<feature type="domain" description="Orn/DAP/Arg decarboxylase 2 N-terminal" evidence="9">
    <location>
        <begin position="60"/>
        <end position="310"/>
    </location>
</feature>
<dbReference type="Gene3D" id="2.40.37.10">
    <property type="entry name" value="Lyase, Ornithine Decarboxylase, Chain A, domain 1"/>
    <property type="match status" value="1"/>
</dbReference>
<evidence type="ECO:0000256" key="4">
    <source>
        <dbReference type="ARBA" id="ARBA00023154"/>
    </source>
</evidence>
<comment type="pathway">
    <text evidence="8">Amino-acid biosynthesis; L-lysine biosynthesis via DAP pathway; L-lysine from DL-2,6-diaminopimelate: step 1/1.</text>
</comment>
<dbReference type="InterPro" id="IPR022653">
    <property type="entry name" value="De-COase2_pyr-phos_BS"/>
</dbReference>
<dbReference type="SUPFAM" id="SSF51419">
    <property type="entry name" value="PLP-binding barrel"/>
    <property type="match status" value="1"/>
</dbReference>